<dbReference type="PANTHER" id="PTHR12001:SF69">
    <property type="entry name" value="ALL TRANS-POLYPRENYL-DIPHOSPHATE SYNTHASE PDSS1"/>
    <property type="match status" value="1"/>
</dbReference>
<keyword evidence="4" id="KW-0479">Metal-binding</keyword>
<feature type="chain" id="PRO_5003638687" evidence="9">
    <location>
        <begin position="21"/>
        <end position="1205"/>
    </location>
</feature>
<dbReference type="GO" id="GO:0006744">
    <property type="term" value="P:ubiquinone biosynthetic process"/>
    <property type="evidence" value="ECO:0007669"/>
    <property type="project" value="TreeGrafter"/>
</dbReference>
<dbReference type="InterPro" id="IPR000092">
    <property type="entry name" value="Polyprenyl_synt"/>
</dbReference>
<evidence type="ECO:0000256" key="6">
    <source>
        <dbReference type="ARBA" id="ARBA00023229"/>
    </source>
</evidence>
<dbReference type="SUPFAM" id="SSF48576">
    <property type="entry name" value="Terpenoid synthases"/>
    <property type="match status" value="1"/>
</dbReference>
<keyword evidence="8" id="KW-0812">Transmembrane</keyword>
<feature type="region of interest" description="Disordered" evidence="7">
    <location>
        <begin position="798"/>
        <end position="817"/>
    </location>
</feature>
<evidence type="ECO:0000256" key="5">
    <source>
        <dbReference type="ARBA" id="ARBA00022842"/>
    </source>
</evidence>
<dbReference type="OrthoDB" id="432528at2759"/>
<name>I1CLB2_RHIO9</name>
<keyword evidence="5" id="KW-0460">Magnesium</keyword>
<evidence type="ECO:0000256" key="2">
    <source>
        <dbReference type="ARBA" id="ARBA00006706"/>
    </source>
</evidence>
<keyword evidence="11" id="KW-1185">Reference proteome</keyword>
<dbReference type="STRING" id="246409.I1CLB2"/>
<dbReference type="Pfam" id="PF24681">
    <property type="entry name" value="Kelch_KLHDC2_KLHL20_DRC7"/>
    <property type="match status" value="1"/>
</dbReference>
<feature type="region of interest" description="Disordered" evidence="7">
    <location>
        <begin position="824"/>
        <end position="851"/>
    </location>
</feature>
<dbReference type="GO" id="GO:0008299">
    <property type="term" value="P:isoprenoid biosynthetic process"/>
    <property type="evidence" value="ECO:0007669"/>
    <property type="project" value="UniProtKB-KW"/>
</dbReference>
<dbReference type="GO" id="GO:0046872">
    <property type="term" value="F:metal ion binding"/>
    <property type="evidence" value="ECO:0007669"/>
    <property type="project" value="UniProtKB-KW"/>
</dbReference>
<feature type="transmembrane region" description="Helical" evidence="8">
    <location>
        <begin position="354"/>
        <end position="375"/>
    </location>
</feature>
<dbReference type="Pfam" id="PF00348">
    <property type="entry name" value="polyprenyl_synt"/>
    <property type="match status" value="1"/>
</dbReference>
<dbReference type="eggNOG" id="KOG0776">
    <property type="taxonomic scope" value="Eukaryota"/>
</dbReference>
<evidence type="ECO:0000256" key="7">
    <source>
        <dbReference type="SAM" id="MobiDB-lite"/>
    </source>
</evidence>
<dbReference type="EMBL" id="CH476744">
    <property type="protein sequence ID" value="EIE89242.1"/>
    <property type="molecule type" value="Genomic_DNA"/>
</dbReference>
<dbReference type="RefSeq" id="XP_067524638.1">
    <property type="nucleotide sequence ID" value="XM_067668537.1"/>
</dbReference>
<reference evidence="10 11" key="1">
    <citation type="journal article" date="2009" name="PLoS Genet.">
        <title>Genomic analysis of the basal lineage fungus Rhizopus oryzae reveals a whole-genome duplication.</title>
        <authorList>
            <person name="Ma L.-J."/>
            <person name="Ibrahim A.S."/>
            <person name="Skory C."/>
            <person name="Grabherr M.G."/>
            <person name="Burger G."/>
            <person name="Butler M."/>
            <person name="Elias M."/>
            <person name="Idnurm A."/>
            <person name="Lang B.F."/>
            <person name="Sone T."/>
            <person name="Abe A."/>
            <person name="Calvo S.E."/>
            <person name="Corrochano L.M."/>
            <person name="Engels R."/>
            <person name="Fu J."/>
            <person name="Hansberg W."/>
            <person name="Kim J.-M."/>
            <person name="Kodira C.D."/>
            <person name="Koehrsen M.J."/>
            <person name="Liu B."/>
            <person name="Miranda-Saavedra D."/>
            <person name="O'Leary S."/>
            <person name="Ortiz-Castellanos L."/>
            <person name="Poulter R."/>
            <person name="Rodriguez-Romero J."/>
            <person name="Ruiz-Herrera J."/>
            <person name="Shen Y.-Q."/>
            <person name="Zeng Q."/>
            <person name="Galagan J."/>
            <person name="Birren B.W."/>
            <person name="Cuomo C.A."/>
            <person name="Wickes B.L."/>
        </authorList>
    </citation>
    <scope>NUCLEOTIDE SEQUENCE [LARGE SCALE GENOMIC DNA]</scope>
    <source>
        <strain evidence="11">RA 99-880 / ATCC MYA-4621 / FGSC 9543 / NRRL 43880</strain>
    </source>
</reference>
<comment type="cofactor">
    <cofactor evidence="1">
        <name>Mg(2+)</name>
        <dbReference type="ChEBI" id="CHEBI:18420"/>
    </cofactor>
</comment>
<feature type="transmembrane region" description="Helical" evidence="8">
    <location>
        <begin position="408"/>
        <end position="426"/>
    </location>
</feature>
<dbReference type="InParanoid" id="I1CLB2"/>
<accession>I1CLB2</accession>
<dbReference type="InterPro" id="IPR008949">
    <property type="entry name" value="Isoprenoid_synthase_dom_sf"/>
</dbReference>
<feature type="signal peptide" evidence="9">
    <location>
        <begin position="1"/>
        <end position="20"/>
    </location>
</feature>
<dbReference type="GO" id="GO:1990234">
    <property type="term" value="C:transferase complex"/>
    <property type="evidence" value="ECO:0007669"/>
    <property type="project" value="TreeGrafter"/>
</dbReference>
<dbReference type="VEuPathDB" id="FungiDB:RO3G_13953"/>
<dbReference type="SUPFAM" id="SSF50965">
    <property type="entry name" value="Galactose oxidase, central domain"/>
    <property type="match status" value="1"/>
</dbReference>
<evidence type="ECO:0000313" key="11">
    <source>
        <dbReference type="Proteomes" id="UP000009138"/>
    </source>
</evidence>
<keyword evidence="8" id="KW-0472">Membrane</keyword>
<evidence type="ECO:0000256" key="1">
    <source>
        <dbReference type="ARBA" id="ARBA00001946"/>
    </source>
</evidence>
<dbReference type="SUPFAM" id="SSF117281">
    <property type="entry name" value="Kelch motif"/>
    <property type="match status" value="1"/>
</dbReference>
<dbReference type="OMA" id="HMFSERQ"/>
<dbReference type="PANTHER" id="PTHR12001">
    <property type="entry name" value="GERANYLGERANYL PYROPHOSPHATE SYNTHASE"/>
    <property type="match status" value="1"/>
</dbReference>
<keyword evidence="3" id="KW-0808">Transferase</keyword>
<dbReference type="AlphaFoldDB" id="I1CLB2"/>
<dbReference type="Proteomes" id="UP000009138">
    <property type="component" value="Unassembled WGS sequence"/>
</dbReference>
<keyword evidence="8" id="KW-1133">Transmembrane helix</keyword>
<dbReference type="InterPro" id="IPR011043">
    <property type="entry name" value="Gal_Oxase/kelch_b-propeller"/>
</dbReference>
<dbReference type="Gene3D" id="1.10.600.10">
    <property type="entry name" value="Farnesyl Diphosphate Synthase"/>
    <property type="match status" value="1"/>
</dbReference>
<evidence type="ECO:0000313" key="10">
    <source>
        <dbReference type="EMBL" id="EIE89242.1"/>
    </source>
</evidence>
<comment type="similarity">
    <text evidence="2">Belongs to the FPP/GGPP synthase family.</text>
</comment>
<protein>
    <submittedName>
        <fullName evidence="10">Uncharacterized protein</fullName>
    </submittedName>
</protein>
<evidence type="ECO:0000256" key="3">
    <source>
        <dbReference type="ARBA" id="ARBA00022679"/>
    </source>
</evidence>
<dbReference type="InterPro" id="IPR015915">
    <property type="entry name" value="Kelch-typ_b-propeller"/>
</dbReference>
<keyword evidence="9" id="KW-0732">Signal</keyword>
<evidence type="ECO:0000256" key="4">
    <source>
        <dbReference type="ARBA" id="ARBA00022723"/>
    </source>
</evidence>
<dbReference type="GO" id="GO:0004659">
    <property type="term" value="F:prenyltransferase activity"/>
    <property type="evidence" value="ECO:0007669"/>
    <property type="project" value="InterPro"/>
</dbReference>
<feature type="compositionally biased region" description="Polar residues" evidence="7">
    <location>
        <begin position="824"/>
        <end position="843"/>
    </location>
</feature>
<gene>
    <name evidence="10" type="ORF">RO3G_13953</name>
</gene>
<evidence type="ECO:0000256" key="8">
    <source>
        <dbReference type="SAM" id="Phobius"/>
    </source>
</evidence>
<dbReference type="Gene3D" id="2.120.10.80">
    <property type="entry name" value="Kelch-type beta propeller"/>
    <property type="match status" value="3"/>
</dbReference>
<feature type="transmembrane region" description="Helical" evidence="8">
    <location>
        <begin position="679"/>
        <end position="701"/>
    </location>
</feature>
<evidence type="ECO:0000256" key="9">
    <source>
        <dbReference type="SAM" id="SignalP"/>
    </source>
</evidence>
<proteinExistence type="inferred from homology"/>
<organism evidence="10 11">
    <name type="scientific">Rhizopus delemar (strain RA 99-880 / ATCC MYA-4621 / FGSC 9543 / NRRL 43880)</name>
    <name type="common">Mucormycosis agent</name>
    <name type="synonym">Rhizopus arrhizus var. delemar</name>
    <dbReference type="NCBI Taxonomy" id="246409"/>
    <lineage>
        <taxon>Eukaryota</taxon>
        <taxon>Fungi</taxon>
        <taxon>Fungi incertae sedis</taxon>
        <taxon>Mucoromycota</taxon>
        <taxon>Mucoromycotina</taxon>
        <taxon>Mucoromycetes</taxon>
        <taxon>Mucorales</taxon>
        <taxon>Mucorineae</taxon>
        <taxon>Rhizopodaceae</taxon>
        <taxon>Rhizopus</taxon>
    </lineage>
</organism>
<keyword evidence="6" id="KW-0414">Isoprene biosynthesis</keyword>
<sequence length="1205" mass="133659">MKSSILFVILLLTLLDHVQAYFYLSNLANSLPFKGMMASAQANNSLYLFGGENATSRYSSDLYKLTQTSDGYTWSILPQTNPPEGRASSQAYVTSDLQNLVVMGGMSQSTVGVVSPLQINSYNFASQTWTSHTNQNQTVGSATFIYNRESFSATYDRSSQTTYVFGGDNSSVVFSSLHKLDAHFQVTTLTSAPEARYGHTTSILSSGKLVVLGGVASYGLATMKQVMVYDPSSNSWSQQNVAGVNGMYPSTTADHVAVVSDSRSIERNRQYLNSIAILDTKTWSWIIPSIGGIPPARRAFAVGGLLDGSHLTVAFGGALNNYYNDVNTFDFSQSSWLQSFDSSNSSSDSTVSKGLIAGVTVAGIVLLLIILFLIWKFQTYLRWLVFRIHNDIWKPRTGEPIWAETSRLISQVFFLFIFIMFLYFIIRQAIKSPNVTQRIEYASATVDVPDVRFCFDGFPAQSKMIMNGDSGAPGISCMTDNGYSCTSFIQKLDMSVFQPTFSDSLGAVTCFLFRAPDAFKLTSTSGANNGSRLLFTMFGDLQTTYGRIHLSVYPKNMDPNAKVYNTNDTIPVYMSQADVLNWQTAERNDLQSENVFTIQPSTYSALSYDIVDHRYLQPVGWNYVGFLPITNSTPVIETNFRSEAPNPNYTTTHTDLGLIAVYPSSWTTLIDREVKMYTLLNALGFTGGIFSMLVAVQVWLFGFRPRSPWGVVHRWSTGSRKQSLLSGLQSKFKTTDSGIPLVHPVHHRTGEVQETEAQRVSRVEERMQVLELLFKSYYVDDEVFRSLDNANKNVGTNDNPFLASSEKVPTGNQNGFSHMFNERQSLASSSSDPNSQHLLNTGSDIHLPPKTPWCSNNKQVEQVESPLNKITQGLSAVTSTILKAPSLRQLTRPRLETLPFTGKANNWDEAIKEAQGVVKSKDNEERIFDPVKIVGKDLWELKGNITKLLGSGHPFIDTIGKHYFESDTNRIRPLLVLLFAKATAGEITDRQRSLAEITEMIYTASLLHDDVMDSQQNSGNKLAVLAGDFLLARASLALAHLRNAECTELMATCIANSVEGVFMQLQELEHASLLDKAFDYYLEQVYMKTGSLIAQSCKASTVLAGCTTETTKMTYDYGKHLGIAFQLISDVRHFSKIVAQSKHTTPEAWINAPILLAWKECPQLGPIIQRKFNQEGDMEKVNKLPNSEAKSALVQLAINLPSKQD</sequence>
<dbReference type="GeneID" id="93620918"/>